<reference evidence="3" key="1">
    <citation type="journal article" date="2019" name="Int. J. Syst. Evol. Microbiol.">
        <title>The Global Catalogue of Microorganisms (GCM) 10K type strain sequencing project: providing services to taxonomists for standard genome sequencing and annotation.</title>
        <authorList>
            <consortium name="The Broad Institute Genomics Platform"/>
            <consortium name="The Broad Institute Genome Sequencing Center for Infectious Disease"/>
            <person name="Wu L."/>
            <person name="Ma J."/>
        </authorList>
    </citation>
    <scope>NUCLEOTIDE SEQUENCE [LARGE SCALE GENOMIC DNA]</scope>
    <source>
        <strain evidence="3">JCM 4395</strain>
    </source>
</reference>
<sequence length="102" mass="10477">MRSARVIPAAPLERRDRTPVPIHAGAPAAGYTRRTPPHWSGWAAAGPCPEELTSAMIDISWRSGAPSTGGASLGVAQGPPGKPAIEGDCPVDRELLLGAANC</sequence>
<dbReference type="RefSeq" id="WP_344401048.1">
    <property type="nucleotide sequence ID" value="NZ_BAAASG010000007.1"/>
</dbReference>
<evidence type="ECO:0000313" key="3">
    <source>
        <dbReference type="Proteomes" id="UP001501777"/>
    </source>
</evidence>
<protein>
    <submittedName>
        <fullName evidence="2">Uncharacterized protein</fullName>
    </submittedName>
</protein>
<feature type="region of interest" description="Disordered" evidence="1">
    <location>
        <begin position="61"/>
        <end position="87"/>
    </location>
</feature>
<proteinExistence type="predicted"/>
<accession>A0ABP5Z348</accession>
<evidence type="ECO:0000313" key="2">
    <source>
        <dbReference type="EMBL" id="GAA2491416.1"/>
    </source>
</evidence>
<keyword evidence="3" id="KW-1185">Reference proteome</keyword>
<evidence type="ECO:0000256" key="1">
    <source>
        <dbReference type="SAM" id="MobiDB-lite"/>
    </source>
</evidence>
<gene>
    <name evidence="2" type="ORF">GCM10010276_33560</name>
</gene>
<feature type="region of interest" description="Disordered" evidence="1">
    <location>
        <begin position="1"/>
        <end position="35"/>
    </location>
</feature>
<name>A0ABP5Z348_STRLO</name>
<organism evidence="2 3">
    <name type="scientific">Streptomyces longisporus</name>
    <dbReference type="NCBI Taxonomy" id="1948"/>
    <lineage>
        <taxon>Bacteria</taxon>
        <taxon>Bacillati</taxon>
        <taxon>Actinomycetota</taxon>
        <taxon>Actinomycetes</taxon>
        <taxon>Kitasatosporales</taxon>
        <taxon>Streptomycetaceae</taxon>
        <taxon>Streptomyces</taxon>
    </lineage>
</organism>
<dbReference type="EMBL" id="BAAASG010000007">
    <property type="protein sequence ID" value="GAA2491416.1"/>
    <property type="molecule type" value="Genomic_DNA"/>
</dbReference>
<dbReference type="Proteomes" id="UP001501777">
    <property type="component" value="Unassembled WGS sequence"/>
</dbReference>
<comment type="caution">
    <text evidence="2">The sequence shown here is derived from an EMBL/GenBank/DDBJ whole genome shotgun (WGS) entry which is preliminary data.</text>
</comment>